<reference evidence="4 5" key="1">
    <citation type="submission" date="2019-03" db="EMBL/GenBank/DDBJ databases">
        <title>Whole genome sequence of Arthrobacter sp JH1-1.</title>
        <authorList>
            <person name="Trinh H.N."/>
        </authorList>
    </citation>
    <scope>NUCLEOTIDE SEQUENCE [LARGE SCALE GENOMIC DNA]</scope>
    <source>
        <strain evidence="4 5">JH1-1</strain>
    </source>
</reference>
<dbReference type="PROSITE" id="PS51318">
    <property type="entry name" value="TAT"/>
    <property type="match status" value="1"/>
</dbReference>
<organism evidence="4 5">
    <name type="scientific">Arthrobacter terricola</name>
    <dbReference type="NCBI Taxonomy" id="2547396"/>
    <lineage>
        <taxon>Bacteria</taxon>
        <taxon>Bacillati</taxon>
        <taxon>Actinomycetota</taxon>
        <taxon>Actinomycetes</taxon>
        <taxon>Micrococcales</taxon>
        <taxon>Micrococcaceae</taxon>
        <taxon>Arthrobacter</taxon>
    </lineage>
</organism>
<dbReference type="InterPro" id="IPR050248">
    <property type="entry name" value="Polysacc_deacetylase_ArnD"/>
</dbReference>
<evidence type="ECO:0000259" key="3">
    <source>
        <dbReference type="PROSITE" id="PS51677"/>
    </source>
</evidence>
<dbReference type="Gene3D" id="3.20.20.370">
    <property type="entry name" value="Glycoside hydrolase/deacetylase"/>
    <property type="match status" value="1"/>
</dbReference>
<dbReference type="OrthoDB" id="9814083at2"/>
<evidence type="ECO:0000313" key="4">
    <source>
        <dbReference type="EMBL" id="TDG00053.1"/>
    </source>
</evidence>
<dbReference type="InterPro" id="IPR006311">
    <property type="entry name" value="TAT_signal"/>
</dbReference>
<feature type="chain" id="PRO_5020683818" evidence="2">
    <location>
        <begin position="29"/>
        <end position="289"/>
    </location>
</feature>
<evidence type="ECO:0000256" key="2">
    <source>
        <dbReference type="SAM" id="SignalP"/>
    </source>
</evidence>
<evidence type="ECO:0000256" key="1">
    <source>
        <dbReference type="SAM" id="MobiDB-lite"/>
    </source>
</evidence>
<feature type="region of interest" description="Disordered" evidence="1">
    <location>
        <begin position="25"/>
        <end position="53"/>
    </location>
</feature>
<keyword evidence="5" id="KW-1185">Reference proteome</keyword>
<dbReference type="PROSITE" id="PS51677">
    <property type="entry name" value="NODB"/>
    <property type="match status" value="1"/>
</dbReference>
<dbReference type="InterPro" id="IPR002509">
    <property type="entry name" value="NODB_dom"/>
</dbReference>
<comment type="caution">
    <text evidence="4">The sequence shown here is derived from an EMBL/GenBank/DDBJ whole genome shotgun (WGS) entry which is preliminary data.</text>
</comment>
<protein>
    <submittedName>
        <fullName evidence="4">Polysaccharide deacetylase</fullName>
    </submittedName>
</protein>
<dbReference type="EMBL" id="SMRU01000004">
    <property type="protein sequence ID" value="TDG00053.1"/>
    <property type="molecule type" value="Genomic_DNA"/>
</dbReference>
<dbReference type="Pfam" id="PF01522">
    <property type="entry name" value="Polysacc_deac_1"/>
    <property type="match status" value="1"/>
</dbReference>
<keyword evidence="2" id="KW-0732">Signal</keyword>
<dbReference type="AlphaFoldDB" id="A0A4R5KWW5"/>
<dbReference type="PANTHER" id="PTHR10587">
    <property type="entry name" value="GLYCOSYL TRANSFERASE-RELATED"/>
    <property type="match status" value="1"/>
</dbReference>
<dbReference type="RefSeq" id="WP_133203005.1">
    <property type="nucleotide sequence ID" value="NZ_SMRU01000004.1"/>
</dbReference>
<feature type="domain" description="NodB homology" evidence="3">
    <location>
        <begin position="84"/>
        <end position="289"/>
    </location>
</feature>
<gene>
    <name evidence="4" type="ORF">E1809_04325</name>
</gene>
<feature type="compositionally biased region" description="Low complexity" evidence="1">
    <location>
        <begin position="25"/>
        <end position="43"/>
    </location>
</feature>
<dbReference type="Proteomes" id="UP000295511">
    <property type="component" value="Unassembled WGS sequence"/>
</dbReference>
<sequence length="289" mass="29949">MPARRLFLAAAASLAATTLAACSPQHSAAPAPSPVSTPFAVPVTHDDTPPPPPSKAQIVAEYSSRKPVEWGLSVTGVVTNTASAHAVLTFDACGGPRGADCDRRLLATLRKNNVPATLFVNGRWIKANPGLAAELAADPLFELGNHGFKHEPLSVNGRSAYGIAGTSSVSDVYDEIMGNQEAMQQLSGRAPRFFRPGTAFYDDVAAAITRSLGLIPVNFSVNGDGGATFPAPVVANEVGKIVAGRGAGQIVISHFNQPAGGTAEGYARVLPFLLDRGVTFARLGDALPL</sequence>
<dbReference type="PROSITE" id="PS51257">
    <property type="entry name" value="PROKAR_LIPOPROTEIN"/>
    <property type="match status" value="1"/>
</dbReference>
<name>A0A4R5KWW5_9MICC</name>
<proteinExistence type="predicted"/>
<evidence type="ECO:0000313" key="5">
    <source>
        <dbReference type="Proteomes" id="UP000295511"/>
    </source>
</evidence>
<dbReference type="InterPro" id="IPR011330">
    <property type="entry name" value="Glyco_hydro/deAcase_b/a-brl"/>
</dbReference>
<dbReference type="GO" id="GO:0016810">
    <property type="term" value="F:hydrolase activity, acting on carbon-nitrogen (but not peptide) bonds"/>
    <property type="evidence" value="ECO:0007669"/>
    <property type="project" value="InterPro"/>
</dbReference>
<dbReference type="GO" id="GO:0005975">
    <property type="term" value="P:carbohydrate metabolic process"/>
    <property type="evidence" value="ECO:0007669"/>
    <property type="project" value="InterPro"/>
</dbReference>
<dbReference type="PANTHER" id="PTHR10587:SF134">
    <property type="entry name" value="SECRETED PROTEIN"/>
    <property type="match status" value="1"/>
</dbReference>
<accession>A0A4R5KWW5</accession>
<dbReference type="SUPFAM" id="SSF88713">
    <property type="entry name" value="Glycoside hydrolase/deacetylase"/>
    <property type="match status" value="1"/>
</dbReference>
<feature type="signal peptide" evidence="2">
    <location>
        <begin position="1"/>
        <end position="28"/>
    </location>
</feature>